<reference evidence="2 3" key="1">
    <citation type="journal article" date="2024" name="BMC Genomics">
        <title>De novo assembly and annotation of Popillia japonica's genome with initial clues to its potential as an invasive pest.</title>
        <authorList>
            <person name="Cucini C."/>
            <person name="Boschi S."/>
            <person name="Funari R."/>
            <person name="Cardaioli E."/>
            <person name="Iannotti N."/>
            <person name="Marturano G."/>
            <person name="Paoli F."/>
            <person name="Bruttini M."/>
            <person name="Carapelli A."/>
            <person name="Frati F."/>
            <person name="Nardi F."/>
        </authorList>
    </citation>
    <scope>NUCLEOTIDE SEQUENCE [LARGE SCALE GENOMIC DNA]</scope>
    <source>
        <strain evidence="2">DMR45628</strain>
    </source>
</reference>
<evidence type="ECO:0000313" key="2">
    <source>
        <dbReference type="EMBL" id="KAK9728523.1"/>
    </source>
</evidence>
<evidence type="ECO:0000256" key="1">
    <source>
        <dbReference type="SAM" id="MobiDB-lite"/>
    </source>
</evidence>
<evidence type="ECO:0000313" key="3">
    <source>
        <dbReference type="Proteomes" id="UP001458880"/>
    </source>
</evidence>
<gene>
    <name evidence="2" type="ORF">QE152_g17956</name>
</gene>
<dbReference type="Proteomes" id="UP001458880">
    <property type="component" value="Unassembled WGS sequence"/>
</dbReference>
<protein>
    <submittedName>
        <fullName evidence="2">Uncharacterized protein</fullName>
    </submittedName>
</protein>
<keyword evidence="3" id="KW-1185">Reference proteome</keyword>
<proteinExistence type="predicted"/>
<feature type="region of interest" description="Disordered" evidence="1">
    <location>
        <begin position="1"/>
        <end position="27"/>
    </location>
</feature>
<dbReference type="EMBL" id="JASPKY010000169">
    <property type="protein sequence ID" value="KAK9728523.1"/>
    <property type="molecule type" value="Genomic_DNA"/>
</dbReference>
<sequence length="109" mass="12437">MKFNVLPRTASTRHAQTGRIGSATSKNTRGGKNCRMFLTVVDEQGNVLILIDYIIVNNKLIPRRDREHSSELANALVNEEEQGEGEDLEIEQENTDNTNFVWNELVFFK</sequence>
<organism evidence="2 3">
    <name type="scientific">Popillia japonica</name>
    <name type="common">Japanese beetle</name>
    <dbReference type="NCBI Taxonomy" id="7064"/>
    <lineage>
        <taxon>Eukaryota</taxon>
        <taxon>Metazoa</taxon>
        <taxon>Ecdysozoa</taxon>
        <taxon>Arthropoda</taxon>
        <taxon>Hexapoda</taxon>
        <taxon>Insecta</taxon>
        <taxon>Pterygota</taxon>
        <taxon>Neoptera</taxon>
        <taxon>Endopterygota</taxon>
        <taxon>Coleoptera</taxon>
        <taxon>Polyphaga</taxon>
        <taxon>Scarabaeiformia</taxon>
        <taxon>Scarabaeidae</taxon>
        <taxon>Rutelinae</taxon>
        <taxon>Popillia</taxon>
    </lineage>
</organism>
<accession>A0AAW1L4V2</accession>
<name>A0AAW1L4V2_POPJA</name>
<comment type="caution">
    <text evidence="2">The sequence shown here is derived from an EMBL/GenBank/DDBJ whole genome shotgun (WGS) entry which is preliminary data.</text>
</comment>
<dbReference type="AlphaFoldDB" id="A0AAW1L4V2"/>